<evidence type="ECO:0000256" key="3">
    <source>
        <dbReference type="SAM" id="MobiDB-lite"/>
    </source>
</evidence>
<proteinExistence type="predicted"/>
<evidence type="ECO:0000256" key="2">
    <source>
        <dbReference type="ARBA" id="ARBA00022827"/>
    </source>
</evidence>
<dbReference type="PANTHER" id="PTHR11748:SF103">
    <property type="entry name" value="GLYCOLATE OXIDASE SUBUNIT GLCE"/>
    <property type="match status" value="1"/>
</dbReference>
<dbReference type="InterPro" id="IPR016169">
    <property type="entry name" value="FAD-bd_PCMH_sub2"/>
</dbReference>
<dbReference type="STRING" id="405564.SAMN04487905_107151"/>
<evidence type="ECO:0000313" key="6">
    <source>
        <dbReference type="Proteomes" id="UP000199497"/>
    </source>
</evidence>
<protein>
    <submittedName>
        <fullName evidence="5">Glycolate oxidase FAD binding subunit</fullName>
    </submittedName>
</protein>
<feature type="compositionally biased region" description="Polar residues" evidence="3">
    <location>
        <begin position="1"/>
        <end position="13"/>
    </location>
</feature>
<dbReference type="PANTHER" id="PTHR11748">
    <property type="entry name" value="D-LACTATE DEHYDROGENASE"/>
    <property type="match status" value="1"/>
</dbReference>
<accession>A0A1H0UUB4</accession>
<dbReference type="SUPFAM" id="SSF55103">
    <property type="entry name" value="FAD-linked oxidases, C-terminal domain"/>
    <property type="match status" value="1"/>
</dbReference>
<evidence type="ECO:0000313" key="5">
    <source>
        <dbReference type="EMBL" id="SDP69691.1"/>
    </source>
</evidence>
<evidence type="ECO:0000259" key="4">
    <source>
        <dbReference type="PROSITE" id="PS51387"/>
    </source>
</evidence>
<gene>
    <name evidence="5" type="ORF">SAMN04487905_107151</name>
</gene>
<dbReference type="SUPFAM" id="SSF56176">
    <property type="entry name" value="FAD-binding/transporter-associated domain-like"/>
    <property type="match status" value="1"/>
</dbReference>
<keyword evidence="1" id="KW-0285">Flavoprotein</keyword>
<dbReference type="GO" id="GO:0071949">
    <property type="term" value="F:FAD binding"/>
    <property type="evidence" value="ECO:0007669"/>
    <property type="project" value="InterPro"/>
</dbReference>
<keyword evidence="2" id="KW-0274">FAD</keyword>
<keyword evidence="6" id="KW-1185">Reference proteome</keyword>
<dbReference type="InterPro" id="IPR006094">
    <property type="entry name" value="Oxid_FAD_bind_N"/>
</dbReference>
<dbReference type="RefSeq" id="WP_092601835.1">
    <property type="nucleotide sequence ID" value="NZ_FNJR01000007.1"/>
</dbReference>
<sequence>MTSRTLDSAQTELSDVLGPEGLHEAAESDAVRGVRPRWVARVGSTEQTSEVLRVAAAHRLRIVPRGGGSKLDWGAAPTGVDLVLDTSGTESVLEHASGDLVLRATAGTTLSRVRRTVAEAGQRLSVDHPLPGATLGGIVATASAGPCRQAFGTIRDLLIGITVVRADGEVTASGGKVVKNVAGYDLGKLYTGSHGTLGVITETIFRLHPLAAEHRWVTLRVPDAGTAGAAVRSLRASQAVPTGIELDRPSPESPVEVSAQLEGMPKATDQRAHELAERLGAEFGVTAEVGHAAPDWWGAHPFAPLTGDTGLRFAAAPADLARLLDDAGRAAAEAGIPLAVRGSAGAGVLFGGVPANAGAARTADAVSRLRAATTTLHGHTTVLCAPTPVLELVDPWEMPEEGVFGLMRRVKEQFDPEYRLAPGRFVGGL</sequence>
<feature type="domain" description="FAD-binding PCMH-type" evidence="4">
    <location>
        <begin position="31"/>
        <end position="210"/>
    </location>
</feature>
<dbReference type="InterPro" id="IPR016166">
    <property type="entry name" value="FAD-bd_PCMH"/>
</dbReference>
<dbReference type="Gene3D" id="3.30.465.10">
    <property type="match status" value="1"/>
</dbReference>
<dbReference type="OrthoDB" id="9811557at2"/>
<dbReference type="GO" id="GO:0003824">
    <property type="term" value="F:catalytic activity"/>
    <property type="evidence" value="ECO:0007669"/>
    <property type="project" value="InterPro"/>
</dbReference>
<reference evidence="6" key="1">
    <citation type="submission" date="2016-10" db="EMBL/GenBank/DDBJ databases">
        <authorList>
            <person name="Varghese N."/>
            <person name="Submissions S."/>
        </authorList>
    </citation>
    <scope>NUCLEOTIDE SEQUENCE [LARGE SCALE GENOMIC DNA]</scope>
    <source>
        <strain evidence="6">DSM 46732</strain>
    </source>
</reference>
<evidence type="ECO:0000256" key="1">
    <source>
        <dbReference type="ARBA" id="ARBA00022630"/>
    </source>
</evidence>
<dbReference type="PROSITE" id="PS51387">
    <property type="entry name" value="FAD_PCMH"/>
    <property type="match status" value="1"/>
</dbReference>
<dbReference type="EMBL" id="FNJR01000007">
    <property type="protein sequence ID" value="SDP69691.1"/>
    <property type="molecule type" value="Genomic_DNA"/>
</dbReference>
<dbReference type="Proteomes" id="UP000199497">
    <property type="component" value="Unassembled WGS sequence"/>
</dbReference>
<organism evidence="5 6">
    <name type="scientific">Actinopolyspora xinjiangensis</name>
    <dbReference type="NCBI Taxonomy" id="405564"/>
    <lineage>
        <taxon>Bacteria</taxon>
        <taxon>Bacillati</taxon>
        <taxon>Actinomycetota</taxon>
        <taxon>Actinomycetes</taxon>
        <taxon>Actinopolysporales</taxon>
        <taxon>Actinopolysporaceae</taxon>
        <taxon>Actinopolyspora</taxon>
    </lineage>
</organism>
<feature type="region of interest" description="Disordered" evidence="3">
    <location>
        <begin position="1"/>
        <end position="21"/>
    </location>
</feature>
<dbReference type="InterPro" id="IPR036318">
    <property type="entry name" value="FAD-bd_PCMH-like_sf"/>
</dbReference>
<name>A0A1H0UUB4_9ACTN</name>
<dbReference type="Pfam" id="PF01565">
    <property type="entry name" value="FAD_binding_4"/>
    <property type="match status" value="1"/>
</dbReference>
<dbReference type="InterPro" id="IPR016164">
    <property type="entry name" value="FAD-linked_Oxase-like_C"/>
</dbReference>
<dbReference type="AlphaFoldDB" id="A0A1H0UUB4"/>